<dbReference type="EMBL" id="MH182500">
    <property type="protein sequence ID" value="AWA44665.1"/>
    <property type="molecule type" value="Genomic_DNA"/>
</dbReference>
<reference evidence="1" key="1">
    <citation type="submission" date="2018-04" db="EMBL/GenBank/DDBJ databases">
        <title>Comparative Analysis of Homologous Sequences of Saccharum officinarum and Saccharum spontaneum Reveals Independent Polyploidization Events.</title>
        <authorList>
            <person name="Sharma A."/>
            <person name="Song J."/>
            <person name="Lin Q."/>
            <person name="Singh R."/>
            <person name="Ramos N."/>
            <person name="Wang K."/>
            <person name="Zhang J."/>
            <person name="Ming R."/>
            <person name="Yu Q."/>
        </authorList>
    </citation>
    <scope>NUCLEOTIDE SEQUENCE</scope>
</reference>
<proteinExistence type="predicted"/>
<dbReference type="AlphaFoldDB" id="A0A678TAG4"/>
<gene>
    <name evidence="1" type="ORF">SS96I13_000009</name>
</gene>
<sequence>MVCQTKEKGGLGVRELHLQNQCLLLKLIHKLHHPGDSAWAQWARTGLDLANLTGRDAVGAHWDALRNLLPFYRCITSVVLGDGRATSFWDDHWHGSGTLASTFPSLASHVTESGASVSDTKRQGIRAQLVPRLSRQAAAELTQVEDILDRLRLSNEPDDRLCPLMTTPGDHKIHT</sequence>
<evidence type="ECO:0000313" key="1">
    <source>
        <dbReference type="EMBL" id="AWA44665.1"/>
    </source>
</evidence>
<accession>A0A678TAG4</accession>
<name>A0A678TAG4_SACSP</name>
<protein>
    <submittedName>
        <fullName evidence="1">Putative ribonuclease H protein At1g65750</fullName>
    </submittedName>
</protein>
<organism evidence="1">
    <name type="scientific">Saccharum spontaneum</name>
    <name type="common">Wild sugarcane</name>
    <dbReference type="NCBI Taxonomy" id="62335"/>
    <lineage>
        <taxon>Eukaryota</taxon>
        <taxon>Viridiplantae</taxon>
        <taxon>Streptophyta</taxon>
        <taxon>Embryophyta</taxon>
        <taxon>Tracheophyta</taxon>
        <taxon>Spermatophyta</taxon>
        <taxon>Magnoliopsida</taxon>
        <taxon>Liliopsida</taxon>
        <taxon>Poales</taxon>
        <taxon>Poaceae</taxon>
        <taxon>PACMAD clade</taxon>
        <taxon>Panicoideae</taxon>
        <taxon>Andropogonodae</taxon>
        <taxon>Andropogoneae</taxon>
        <taxon>Saccharinae</taxon>
        <taxon>Saccharum</taxon>
        <taxon>Saccharum officinarum species complex</taxon>
    </lineage>
</organism>